<feature type="chain" id="PRO_5042083754" description="RxLR effector protein" evidence="3">
    <location>
        <begin position="21"/>
        <end position="221"/>
    </location>
</feature>
<feature type="transmembrane region" description="Helical" evidence="2">
    <location>
        <begin position="154"/>
        <end position="172"/>
    </location>
</feature>
<name>A0AAD3H5W1_9STRA</name>
<evidence type="ECO:0000313" key="5">
    <source>
        <dbReference type="Proteomes" id="UP001054902"/>
    </source>
</evidence>
<feature type="compositionally biased region" description="Low complexity" evidence="1">
    <location>
        <begin position="90"/>
        <end position="121"/>
    </location>
</feature>
<keyword evidence="3" id="KW-0732">Signal</keyword>
<protein>
    <recommendedName>
        <fullName evidence="6">RxLR effector protein</fullName>
    </recommendedName>
</protein>
<feature type="compositionally biased region" description="Polar residues" evidence="1">
    <location>
        <begin position="122"/>
        <end position="131"/>
    </location>
</feature>
<dbReference type="Proteomes" id="UP001054902">
    <property type="component" value="Unassembled WGS sequence"/>
</dbReference>
<evidence type="ECO:0000256" key="1">
    <source>
        <dbReference type="SAM" id="MobiDB-lite"/>
    </source>
</evidence>
<proteinExistence type="predicted"/>
<evidence type="ECO:0008006" key="6">
    <source>
        <dbReference type="Google" id="ProtNLM"/>
    </source>
</evidence>
<feature type="region of interest" description="Disordered" evidence="1">
    <location>
        <begin position="62"/>
        <end position="134"/>
    </location>
</feature>
<keyword evidence="2" id="KW-0472">Membrane</keyword>
<keyword evidence="2" id="KW-0812">Transmembrane</keyword>
<reference evidence="4 5" key="1">
    <citation type="journal article" date="2021" name="Sci. Rep.">
        <title>The genome of the diatom Chaetoceros tenuissimus carries an ancient integrated fragment of an extant virus.</title>
        <authorList>
            <person name="Hongo Y."/>
            <person name="Kimura K."/>
            <person name="Takaki Y."/>
            <person name="Yoshida Y."/>
            <person name="Baba S."/>
            <person name="Kobayashi G."/>
            <person name="Nagasaki K."/>
            <person name="Hano T."/>
            <person name="Tomaru Y."/>
        </authorList>
    </citation>
    <scope>NUCLEOTIDE SEQUENCE [LARGE SCALE GENOMIC DNA]</scope>
    <source>
        <strain evidence="4 5">NIES-3715</strain>
    </source>
</reference>
<keyword evidence="2" id="KW-1133">Transmembrane helix</keyword>
<gene>
    <name evidence="4" type="ORF">CTEN210_07644</name>
</gene>
<organism evidence="4 5">
    <name type="scientific">Chaetoceros tenuissimus</name>
    <dbReference type="NCBI Taxonomy" id="426638"/>
    <lineage>
        <taxon>Eukaryota</taxon>
        <taxon>Sar</taxon>
        <taxon>Stramenopiles</taxon>
        <taxon>Ochrophyta</taxon>
        <taxon>Bacillariophyta</taxon>
        <taxon>Coscinodiscophyceae</taxon>
        <taxon>Chaetocerotophycidae</taxon>
        <taxon>Chaetocerotales</taxon>
        <taxon>Chaetocerotaceae</taxon>
        <taxon>Chaetoceros</taxon>
    </lineage>
</organism>
<evidence type="ECO:0000313" key="4">
    <source>
        <dbReference type="EMBL" id="GFH51168.1"/>
    </source>
</evidence>
<dbReference type="EMBL" id="BLLK01000045">
    <property type="protein sequence ID" value="GFH51168.1"/>
    <property type="molecule type" value="Genomic_DNA"/>
</dbReference>
<dbReference type="AlphaFoldDB" id="A0AAD3H5W1"/>
<feature type="signal peptide" evidence="3">
    <location>
        <begin position="1"/>
        <end position="20"/>
    </location>
</feature>
<evidence type="ECO:0000256" key="3">
    <source>
        <dbReference type="SAM" id="SignalP"/>
    </source>
</evidence>
<accession>A0AAD3H5W1</accession>
<sequence length="221" mass="23135">MKVVLLRQTLMICLALFASAAQDVSKPKTSLRSIERTENNHRDLSMWASFLSFVRCPPGPLGNGCRDDDSGSSGTGDSSGGDSDNDKDSGSSTDSGRWYSNRSSGGDNDASDNNDASGNDGEVSSQQNAYYSNGRGGAGGGTAAASYLRNSTSWIAIIGGLALLATGIAVIMHKTSQNEKVADGHVLTGSVQKRNKAFSKAMTKKLGWKKTGNADLEETLA</sequence>
<keyword evidence="5" id="KW-1185">Reference proteome</keyword>
<comment type="caution">
    <text evidence="4">The sequence shown here is derived from an EMBL/GenBank/DDBJ whole genome shotgun (WGS) entry which is preliminary data.</text>
</comment>
<evidence type="ECO:0000256" key="2">
    <source>
        <dbReference type="SAM" id="Phobius"/>
    </source>
</evidence>